<feature type="compositionally biased region" description="Basic and acidic residues" evidence="1">
    <location>
        <begin position="50"/>
        <end position="67"/>
    </location>
</feature>
<gene>
    <name evidence="2" type="ORF">DUI87_17997</name>
</gene>
<dbReference type="EMBL" id="QRBI01000123">
    <property type="protein sequence ID" value="RMC04824.1"/>
    <property type="molecule type" value="Genomic_DNA"/>
</dbReference>
<dbReference type="AlphaFoldDB" id="A0A3M0K0C0"/>
<evidence type="ECO:0000313" key="2">
    <source>
        <dbReference type="EMBL" id="RMC04824.1"/>
    </source>
</evidence>
<organism evidence="2 3">
    <name type="scientific">Hirundo rustica rustica</name>
    <dbReference type="NCBI Taxonomy" id="333673"/>
    <lineage>
        <taxon>Eukaryota</taxon>
        <taxon>Metazoa</taxon>
        <taxon>Chordata</taxon>
        <taxon>Craniata</taxon>
        <taxon>Vertebrata</taxon>
        <taxon>Euteleostomi</taxon>
        <taxon>Archelosauria</taxon>
        <taxon>Archosauria</taxon>
        <taxon>Dinosauria</taxon>
        <taxon>Saurischia</taxon>
        <taxon>Theropoda</taxon>
        <taxon>Coelurosauria</taxon>
        <taxon>Aves</taxon>
        <taxon>Neognathae</taxon>
        <taxon>Neoaves</taxon>
        <taxon>Telluraves</taxon>
        <taxon>Australaves</taxon>
        <taxon>Passeriformes</taxon>
        <taxon>Sylvioidea</taxon>
        <taxon>Hirundinidae</taxon>
        <taxon>Hirundo</taxon>
    </lineage>
</organism>
<feature type="region of interest" description="Disordered" evidence="1">
    <location>
        <begin position="50"/>
        <end position="74"/>
    </location>
</feature>
<keyword evidence="3" id="KW-1185">Reference proteome</keyword>
<sequence length="74" mass="8568">MKTVAPWITVYRDLQASPAGKTGETDFLLHTAQFGISNRFASLGHFEKDGEQRERVQNKGKENEQRFRKSIWLD</sequence>
<evidence type="ECO:0000256" key="1">
    <source>
        <dbReference type="SAM" id="MobiDB-lite"/>
    </source>
</evidence>
<dbReference type="Proteomes" id="UP000269221">
    <property type="component" value="Unassembled WGS sequence"/>
</dbReference>
<name>A0A3M0K0C0_HIRRU</name>
<proteinExistence type="predicted"/>
<accession>A0A3M0K0C0</accession>
<protein>
    <submittedName>
        <fullName evidence="2">Uncharacterized protein</fullName>
    </submittedName>
</protein>
<reference evidence="2 3" key="1">
    <citation type="submission" date="2018-07" db="EMBL/GenBank/DDBJ databases">
        <title>A high quality draft genome assembly of the barn swallow (H. rustica rustica).</title>
        <authorList>
            <person name="Formenti G."/>
            <person name="Chiara M."/>
            <person name="Poveda L."/>
            <person name="Francoijs K.-J."/>
            <person name="Bonisoli-Alquati A."/>
            <person name="Canova L."/>
            <person name="Gianfranceschi L."/>
            <person name="Horner D.S."/>
            <person name="Saino N."/>
        </authorList>
    </citation>
    <scope>NUCLEOTIDE SEQUENCE [LARGE SCALE GENOMIC DNA]</scope>
    <source>
        <strain evidence="2">Chelidonia</strain>
        <tissue evidence="2">Blood</tissue>
    </source>
</reference>
<comment type="caution">
    <text evidence="2">The sequence shown here is derived from an EMBL/GenBank/DDBJ whole genome shotgun (WGS) entry which is preliminary data.</text>
</comment>
<evidence type="ECO:0000313" key="3">
    <source>
        <dbReference type="Proteomes" id="UP000269221"/>
    </source>
</evidence>